<evidence type="ECO:0000256" key="10">
    <source>
        <dbReference type="ARBA" id="ARBA00031693"/>
    </source>
</evidence>
<evidence type="ECO:0000256" key="7">
    <source>
        <dbReference type="ARBA" id="ARBA00022801"/>
    </source>
</evidence>
<feature type="active site" description="Nucleophile" evidence="13">
    <location>
        <position position="109"/>
    </location>
</feature>
<dbReference type="InterPro" id="IPR050582">
    <property type="entry name" value="HAD-like_SerB"/>
</dbReference>
<dbReference type="GO" id="GO:0006564">
    <property type="term" value="P:L-serine biosynthetic process"/>
    <property type="evidence" value="ECO:0007669"/>
    <property type="project" value="UniProtKB-KW"/>
</dbReference>
<accession>A0A5J5L018</accession>
<dbReference type="PANTHER" id="PTHR43344:SF2">
    <property type="entry name" value="PHOSPHOSERINE PHOSPHATASE"/>
    <property type="match status" value="1"/>
</dbReference>
<comment type="caution">
    <text evidence="14">The sequence shown here is derived from an EMBL/GenBank/DDBJ whole genome shotgun (WGS) entry which is preliminary data.</text>
</comment>
<comment type="pathway">
    <text evidence="2">Amino-acid biosynthesis; L-serine biosynthesis; L-serine from 3-phospho-D-glycerate: step 3/3.</text>
</comment>
<evidence type="ECO:0000313" key="15">
    <source>
        <dbReference type="Proteomes" id="UP000325957"/>
    </source>
</evidence>
<feature type="active site" description="Proton donor" evidence="13">
    <location>
        <position position="111"/>
    </location>
</feature>
<evidence type="ECO:0000256" key="11">
    <source>
        <dbReference type="ARBA" id="ARBA00048138"/>
    </source>
</evidence>
<dbReference type="OrthoDB" id="9792539at2"/>
<comment type="similarity">
    <text evidence="3">Belongs to the HAD-like hydrolase superfamily. SerB family.</text>
</comment>
<evidence type="ECO:0000256" key="1">
    <source>
        <dbReference type="ARBA" id="ARBA00001946"/>
    </source>
</evidence>
<dbReference type="SFLD" id="SFLDG01137">
    <property type="entry name" value="C1.6.1:_Phosphoserine_Phosphat"/>
    <property type="match status" value="1"/>
</dbReference>
<dbReference type="EC" id="3.1.3.3" evidence="4"/>
<dbReference type="UniPathway" id="UPA00135">
    <property type="reaction ID" value="UER00198"/>
</dbReference>
<evidence type="ECO:0000256" key="6">
    <source>
        <dbReference type="ARBA" id="ARBA00022723"/>
    </source>
</evidence>
<evidence type="ECO:0000313" key="14">
    <source>
        <dbReference type="EMBL" id="KAA9394960.1"/>
    </source>
</evidence>
<keyword evidence="7 14" id="KW-0378">Hydrolase</keyword>
<dbReference type="Proteomes" id="UP000325957">
    <property type="component" value="Unassembled WGS sequence"/>
</dbReference>
<name>A0A5J5L018_9MICC</name>
<dbReference type="PANTHER" id="PTHR43344">
    <property type="entry name" value="PHOSPHOSERINE PHOSPHATASE"/>
    <property type="match status" value="1"/>
</dbReference>
<evidence type="ECO:0000256" key="4">
    <source>
        <dbReference type="ARBA" id="ARBA00012640"/>
    </source>
</evidence>
<comment type="catalytic activity">
    <reaction evidence="11">
        <text>O-phospho-L-serine + H2O = L-serine + phosphate</text>
        <dbReference type="Rhea" id="RHEA:21208"/>
        <dbReference type="ChEBI" id="CHEBI:15377"/>
        <dbReference type="ChEBI" id="CHEBI:33384"/>
        <dbReference type="ChEBI" id="CHEBI:43474"/>
        <dbReference type="ChEBI" id="CHEBI:57524"/>
        <dbReference type="EC" id="3.1.3.3"/>
    </reaction>
</comment>
<dbReference type="SUPFAM" id="SSF56784">
    <property type="entry name" value="HAD-like"/>
    <property type="match status" value="1"/>
</dbReference>
<dbReference type="SFLD" id="SFLDS00003">
    <property type="entry name" value="Haloacid_Dehalogenase"/>
    <property type="match status" value="1"/>
</dbReference>
<gene>
    <name evidence="14" type="primary">serB</name>
    <name evidence="14" type="ORF">FCK90_03310</name>
</gene>
<dbReference type="GO" id="GO:0036424">
    <property type="term" value="F:L-phosphoserine phosphatase activity"/>
    <property type="evidence" value="ECO:0007669"/>
    <property type="project" value="InterPro"/>
</dbReference>
<reference evidence="14 15" key="1">
    <citation type="submission" date="2019-05" db="EMBL/GenBank/DDBJ databases">
        <title>Kocuria coralli sp. nov., a novel actinobacterium isolated from coral reef seawater.</title>
        <authorList>
            <person name="Li J."/>
        </authorList>
    </citation>
    <scope>NUCLEOTIDE SEQUENCE [LARGE SCALE GENOMIC DNA]</scope>
    <source>
        <strain evidence="14 15">SCSIO 13007</strain>
    </source>
</reference>
<proteinExistence type="inferred from homology"/>
<keyword evidence="5" id="KW-0028">Amino-acid biosynthesis</keyword>
<dbReference type="EMBL" id="SZWF01000003">
    <property type="protein sequence ID" value="KAA9394960.1"/>
    <property type="molecule type" value="Genomic_DNA"/>
</dbReference>
<keyword evidence="15" id="KW-1185">Reference proteome</keyword>
<keyword evidence="6" id="KW-0479">Metal-binding</keyword>
<dbReference type="NCBIfam" id="TIGR00338">
    <property type="entry name" value="serB"/>
    <property type="match status" value="1"/>
</dbReference>
<evidence type="ECO:0000256" key="5">
    <source>
        <dbReference type="ARBA" id="ARBA00022605"/>
    </source>
</evidence>
<dbReference type="SFLD" id="SFLDF00029">
    <property type="entry name" value="phosphoserine_phosphatase"/>
    <property type="match status" value="1"/>
</dbReference>
<evidence type="ECO:0000256" key="2">
    <source>
        <dbReference type="ARBA" id="ARBA00005135"/>
    </source>
</evidence>
<dbReference type="NCBIfam" id="TIGR01488">
    <property type="entry name" value="HAD-SF-IB"/>
    <property type="match status" value="1"/>
</dbReference>
<evidence type="ECO:0000256" key="9">
    <source>
        <dbReference type="ARBA" id="ARBA00023299"/>
    </source>
</evidence>
<dbReference type="GO" id="GO:0000287">
    <property type="term" value="F:magnesium ion binding"/>
    <property type="evidence" value="ECO:0007669"/>
    <property type="project" value="TreeGrafter"/>
</dbReference>
<evidence type="ECO:0000256" key="8">
    <source>
        <dbReference type="ARBA" id="ARBA00022842"/>
    </source>
</evidence>
<dbReference type="RefSeq" id="WP_158032885.1">
    <property type="nucleotide sequence ID" value="NZ_ML708612.1"/>
</dbReference>
<organism evidence="14 15">
    <name type="scientific">Kocuria coralli</name>
    <dbReference type="NCBI Taxonomy" id="1461025"/>
    <lineage>
        <taxon>Bacteria</taxon>
        <taxon>Bacillati</taxon>
        <taxon>Actinomycetota</taxon>
        <taxon>Actinomycetes</taxon>
        <taxon>Micrococcales</taxon>
        <taxon>Micrococcaceae</taxon>
        <taxon>Kocuria</taxon>
    </lineage>
</organism>
<dbReference type="InterPro" id="IPR004469">
    <property type="entry name" value="PSP"/>
</dbReference>
<protein>
    <recommendedName>
        <fullName evidence="4">phosphoserine phosphatase</fullName>
        <ecNumber evidence="4">3.1.3.3</ecNumber>
    </recommendedName>
    <alternativeName>
        <fullName evidence="10">O-phosphoserine phosphohydrolase</fullName>
    </alternativeName>
</protein>
<dbReference type="InterPro" id="IPR036412">
    <property type="entry name" value="HAD-like_sf"/>
</dbReference>
<comment type="cofactor">
    <cofactor evidence="1">
        <name>Mg(2+)</name>
        <dbReference type="ChEBI" id="CHEBI:18420"/>
    </cofactor>
</comment>
<dbReference type="GO" id="GO:0005737">
    <property type="term" value="C:cytoplasm"/>
    <property type="evidence" value="ECO:0007669"/>
    <property type="project" value="TreeGrafter"/>
</dbReference>
<sequence length="310" mass="33343">MTDELAVIALSRTPEPEDADRILAELEDAGATVEQYGRVRVTATASSGGEDSEATGYSAMTVRVAGGDLEALRKRMRPDPEGFRWHSVDVNVIPQALFDPDAKKLLVVDVDSTLIQQEVIDLLAGHVGRQEEVAAVTERAMRGEIDFARSLQERVAVLEGVPESVLDEVISQVRLSIGARVLVETFHRAGHTVGAVSGGFNQILAPLAEKLGLDHYRANDLEIVDGHLTGRVLGEVVDADVKERMLKQWAAEDGVSPEQVIAVGDGANDAKMLSSAAVGISFNGKPLLRQSADAQINMPNLDSVRFFADL</sequence>
<evidence type="ECO:0000256" key="13">
    <source>
        <dbReference type="PIRSR" id="PIRSR604469-1"/>
    </source>
</evidence>
<dbReference type="Gene3D" id="3.40.50.1000">
    <property type="entry name" value="HAD superfamily/HAD-like"/>
    <property type="match status" value="1"/>
</dbReference>
<keyword evidence="8" id="KW-0460">Magnesium</keyword>
<keyword evidence="9" id="KW-0718">Serine biosynthesis</keyword>
<evidence type="ECO:0000256" key="12">
    <source>
        <dbReference type="ARBA" id="ARBA00048523"/>
    </source>
</evidence>
<dbReference type="Pfam" id="PF12710">
    <property type="entry name" value="HAD"/>
    <property type="match status" value="1"/>
</dbReference>
<dbReference type="AlphaFoldDB" id="A0A5J5L018"/>
<comment type="catalytic activity">
    <reaction evidence="12">
        <text>O-phospho-D-serine + H2O = D-serine + phosphate</text>
        <dbReference type="Rhea" id="RHEA:24873"/>
        <dbReference type="ChEBI" id="CHEBI:15377"/>
        <dbReference type="ChEBI" id="CHEBI:35247"/>
        <dbReference type="ChEBI" id="CHEBI:43474"/>
        <dbReference type="ChEBI" id="CHEBI:58680"/>
        <dbReference type="EC" id="3.1.3.3"/>
    </reaction>
</comment>
<dbReference type="InterPro" id="IPR023214">
    <property type="entry name" value="HAD_sf"/>
</dbReference>
<dbReference type="SFLD" id="SFLDG01136">
    <property type="entry name" value="C1.6:_Phosphoserine_Phosphatas"/>
    <property type="match status" value="1"/>
</dbReference>
<evidence type="ECO:0000256" key="3">
    <source>
        <dbReference type="ARBA" id="ARBA00009184"/>
    </source>
</evidence>